<dbReference type="PANTHER" id="PTHR48090">
    <property type="entry name" value="UNDECAPRENYL-PHOSPHATE 4-DEOXY-4-FORMAMIDO-L-ARABINOSE TRANSFERASE-RELATED"/>
    <property type="match status" value="1"/>
</dbReference>
<keyword evidence="6 8" id="KW-1133">Transmembrane helix</keyword>
<feature type="transmembrane region" description="Helical" evidence="8">
    <location>
        <begin position="226"/>
        <end position="249"/>
    </location>
</feature>
<dbReference type="Gene3D" id="3.90.550.10">
    <property type="entry name" value="Spore Coat Polysaccharide Biosynthesis Protein SpsA, Chain A"/>
    <property type="match status" value="1"/>
</dbReference>
<evidence type="ECO:0000259" key="9">
    <source>
        <dbReference type="Pfam" id="PF00535"/>
    </source>
</evidence>
<evidence type="ECO:0000256" key="6">
    <source>
        <dbReference type="ARBA" id="ARBA00022989"/>
    </source>
</evidence>
<dbReference type="CDD" id="cd04187">
    <property type="entry name" value="DPM1_like_bac"/>
    <property type="match status" value="1"/>
</dbReference>
<dbReference type="InterPro" id="IPR001173">
    <property type="entry name" value="Glyco_trans_2-like"/>
</dbReference>
<dbReference type="Pfam" id="PF00535">
    <property type="entry name" value="Glycos_transf_2"/>
    <property type="match status" value="1"/>
</dbReference>
<protein>
    <submittedName>
        <fullName evidence="10">Glycosyltransferase family 2 protein</fullName>
    </submittedName>
</protein>
<dbReference type="GO" id="GO:0099621">
    <property type="term" value="F:undecaprenyl-phosphate 4-deoxy-4-formamido-L-arabinose transferase activity"/>
    <property type="evidence" value="ECO:0007669"/>
    <property type="project" value="TreeGrafter"/>
</dbReference>
<dbReference type="Proteomes" id="UP000516028">
    <property type="component" value="Chromosome"/>
</dbReference>
<dbReference type="EMBL" id="CP060783">
    <property type="protein sequence ID" value="QNP49871.1"/>
    <property type="molecule type" value="Genomic_DNA"/>
</dbReference>
<evidence type="ECO:0000256" key="3">
    <source>
        <dbReference type="ARBA" id="ARBA00022679"/>
    </source>
</evidence>
<proteinExistence type="predicted"/>
<keyword evidence="11" id="KW-1185">Reference proteome</keyword>
<feature type="transmembrane region" description="Helical" evidence="8">
    <location>
        <begin position="261"/>
        <end position="286"/>
    </location>
</feature>
<evidence type="ECO:0000256" key="5">
    <source>
        <dbReference type="ARBA" id="ARBA00022985"/>
    </source>
</evidence>
<evidence type="ECO:0000256" key="7">
    <source>
        <dbReference type="ARBA" id="ARBA00023136"/>
    </source>
</evidence>
<sequence>MKCSIVIPVYRSAEILPELLRQLNSELEKLGLRNDSELILLNDASPDKSWETLRALTFQHDNLKALNLAKNFGQHNAIMAGLRVATGDFVVLMDDDLQHSPAYIGKLIQSLEKADVCFVRFEKRQHEGWKIVGSNFNNLLASYLVSKPKDLYLSSFKAFRKHIRDAIAQYEGPYPYIDGLILRSTNRIQVIDAVHHERYSGKGNYNLARSVSLLMKMATGFSVAPLRLAIFVGVAFGVISFLLVVYVVFEKIVNPNVQPGWTSIVAIILAVSGVQMLFLGLIGEYIGRLYLNSNKKPQYVIREIAGFQKSEKEISNGI</sequence>
<evidence type="ECO:0000256" key="2">
    <source>
        <dbReference type="ARBA" id="ARBA00022676"/>
    </source>
</evidence>
<evidence type="ECO:0000256" key="4">
    <source>
        <dbReference type="ARBA" id="ARBA00022692"/>
    </source>
</evidence>
<keyword evidence="3 10" id="KW-0808">Transferase</keyword>
<keyword evidence="2" id="KW-0328">Glycosyltransferase</keyword>
<dbReference type="SUPFAM" id="SSF53448">
    <property type="entry name" value="Nucleotide-diphospho-sugar transferases"/>
    <property type="match status" value="1"/>
</dbReference>
<keyword evidence="1" id="KW-1003">Cell membrane</keyword>
<dbReference type="PANTHER" id="PTHR48090:SF3">
    <property type="entry name" value="UNDECAPRENYL-PHOSPHATE 4-DEOXY-4-FORMAMIDO-L-ARABINOSE TRANSFERASE"/>
    <property type="match status" value="1"/>
</dbReference>
<dbReference type="AlphaFoldDB" id="A0A7H0GNK5"/>
<organism evidence="10 11">
    <name type="scientific">Diaphorobacter aerolatus</name>
    <dbReference type="NCBI Taxonomy" id="1288495"/>
    <lineage>
        <taxon>Bacteria</taxon>
        <taxon>Pseudomonadati</taxon>
        <taxon>Pseudomonadota</taxon>
        <taxon>Betaproteobacteria</taxon>
        <taxon>Burkholderiales</taxon>
        <taxon>Comamonadaceae</taxon>
        <taxon>Diaphorobacter</taxon>
    </lineage>
</organism>
<keyword evidence="7 8" id="KW-0472">Membrane</keyword>
<evidence type="ECO:0000313" key="10">
    <source>
        <dbReference type="EMBL" id="QNP49871.1"/>
    </source>
</evidence>
<evidence type="ECO:0000256" key="1">
    <source>
        <dbReference type="ARBA" id="ARBA00022475"/>
    </source>
</evidence>
<name>A0A7H0GNK5_9BURK</name>
<dbReference type="KEGG" id="daer:H9K75_08295"/>
<keyword evidence="4 8" id="KW-0812">Transmembrane</keyword>
<dbReference type="InterPro" id="IPR050256">
    <property type="entry name" value="Glycosyltransferase_2"/>
</dbReference>
<evidence type="ECO:0000313" key="11">
    <source>
        <dbReference type="Proteomes" id="UP000516028"/>
    </source>
</evidence>
<keyword evidence="5" id="KW-0448">Lipopolysaccharide biosynthesis</keyword>
<accession>A0A7H0GNK5</accession>
<dbReference type="InterPro" id="IPR029044">
    <property type="entry name" value="Nucleotide-diphossugar_trans"/>
</dbReference>
<gene>
    <name evidence="10" type="ORF">H9K75_08295</name>
</gene>
<feature type="domain" description="Glycosyltransferase 2-like" evidence="9">
    <location>
        <begin position="4"/>
        <end position="135"/>
    </location>
</feature>
<reference evidence="10 11" key="1">
    <citation type="submission" date="2020-08" db="EMBL/GenBank/DDBJ databases">
        <title>Genome sequence of Diaphorobacter aerolatus KACC 16536T.</title>
        <authorList>
            <person name="Hyun D.-W."/>
            <person name="Bae J.-W."/>
        </authorList>
    </citation>
    <scope>NUCLEOTIDE SEQUENCE [LARGE SCALE GENOMIC DNA]</scope>
    <source>
        <strain evidence="10 11">KACC 16536</strain>
    </source>
</reference>
<dbReference type="GO" id="GO:0009103">
    <property type="term" value="P:lipopolysaccharide biosynthetic process"/>
    <property type="evidence" value="ECO:0007669"/>
    <property type="project" value="UniProtKB-KW"/>
</dbReference>
<dbReference type="GO" id="GO:0005886">
    <property type="term" value="C:plasma membrane"/>
    <property type="evidence" value="ECO:0007669"/>
    <property type="project" value="TreeGrafter"/>
</dbReference>
<evidence type="ECO:0000256" key="8">
    <source>
        <dbReference type="SAM" id="Phobius"/>
    </source>
</evidence>